<gene>
    <name evidence="1" type="primary">NOD1</name>
    <name evidence="1" type="ORF">CM83_103935</name>
</gene>
<sequence length="109" mass="13111">PYPHHFGSFDRKYMWSETPPKNPPNLQFRGDATMKVIPDESEPHKFFDLLFTDEFFQMVVEQTTRRRLDTRLKKCFFSKEDQTELESRTGKILQWKNSKDSRDSTSSWE</sequence>
<protein>
    <submittedName>
        <fullName evidence="1">Nucleotide-binding oligomerization domain-containing protein 1</fullName>
    </submittedName>
</protein>
<dbReference type="EMBL" id="GBHO01022875">
    <property type="protein sequence ID" value="JAG20729.1"/>
    <property type="molecule type" value="Transcribed_RNA"/>
</dbReference>
<organism evidence="1">
    <name type="scientific">Lygus hesperus</name>
    <name type="common">Western plant bug</name>
    <dbReference type="NCBI Taxonomy" id="30085"/>
    <lineage>
        <taxon>Eukaryota</taxon>
        <taxon>Metazoa</taxon>
        <taxon>Ecdysozoa</taxon>
        <taxon>Arthropoda</taxon>
        <taxon>Hexapoda</taxon>
        <taxon>Insecta</taxon>
        <taxon>Pterygota</taxon>
        <taxon>Neoptera</taxon>
        <taxon>Paraneoptera</taxon>
        <taxon>Hemiptera</taxon>
        <taxon>Heteroptera</taxon>
        <taxon>Panheteroptera</taxon>
        <taxon>Cimicomorpha</taxon>
        <taxon>Miridae</taxon>
        <taxon>Mirini</taxon>
        <taxon>Lygus</taxon>
    </lineage>
</organism>
<feature type="non-terminal residue" evidence="1">
    <location>
        <position position="1"/>
    </location>
</feature>
<reference evidence="1" key="2">
    <citation type="submission" date="2014-07" db="EMBL/GenBank/DDBJ databases">
        <authorList>
            <person name="Hull J."/>
        </authorList>
    </citation>
    <scope>NUCLEOTIDE SEQUENCE</scope>
</reference>
<dbReference type="AlphaFoldDB" id="A0A0A9XLA4"/>
<accession>A0A0A9XLA4</accession>
<evidence type="ECO:0000313" key="1">
    <source>
        <dbReference type="EMBL" id="JAG20729.1"/>
    </source>
</evidence>
<name>A0A0A9XLA4_LYGHE</name>
<proteinExistence type="predicted"/>
<reference evidence="1" key="1">
    <citation type="journal article" date="2014" name="PLoS ONE">
        <title>Transcriptome-Based Identification of ABC Transporters in the Western Tarnished Plant Bug Lygus hesperus.</title>
        <authorList>
            <person name="Hull J.J."/>
            <person name="Chaney K."/>
            <person name="Geib S.M."/>
            <person name="Fabrick J.A."/>
            <person name="Brent C.S."/>
            <person name="Walsh D."/>
            <person name="Lavine L.C."/>
        </authorList>
    </citation>
    <scope>NUCLEOTIDE SEQUENCE</scope>
</reference>